<protein>
    <submittedName>
        <fullName evidence="1">Uncharacterized protein</fullName>
    </submittedName>
</protein>
<dbReference type="AlphaFoldDB" id="A0AA86JWP8"/>
<reference evidence="2" key="2">
    <citation type="submission" date="2022-10" db="EMBL/GenBank/DDBJ databases">
        <authorList>
            <person name="Aires J."/>
            <person name="Mesa V."/>
        </authorList>
    </citation>
    <scope>NUCLEOTIDE SEQUENCE</scope>
    <source>
        <strain evidence="2">Clostridium neonatale JD116</strain>
    </source>
</reference>
<dbReference type="EMBL" id="CAMTCP010000099">
    <property type="protein sequence ID" value="CAI3551432.1"/>
    <property type="molecule type" value="Genomic_DNA"/>
</dbReference>
<name>A0AA86JWP8_9CLOT</name>
<dbReference type="RefSeq" id="WP_210886023.1">
    <property type="nucleotide sequence ID" value="NZ_CAKJVE010000001.1"/>
</dbReference>
<dbReference type="Proteomes" id="UP001189143">
    <property type="component" value="Unassembled WGS sequence"/>
</dbReference>
<sequence>MSNLLVEDEKIKTSKSNFAIYNNEKIKFEGKEISSSFFAYKIQSGYFQPIDIEIINAVYILKYSTSRQITSFLNTVKNIDVNQSIISKRLTKLNNSSVIGRYSFISDSRDAETGLKCYVLRDRGKRLLLQREYKCTWDVMNSVLVLENMKNYLARNNFILKVLKYNLIDYDNLILSNDENIVGCNYSIDDFKHIVISLRTTNTISDIEKLILKVEHDFNSLKKRLIIIGENDPHLFNIYKNILQLIQSKHVDVKCLNYILFTQDLRIIERDIDSCFIRYKIEEKKAILEDYRLSEFSCKINHLKM</sequence>
<dbReference type="Proteomes" id="UP000789738">
    <property type="component" value="Unassembled WGS sequence"/>
</dbReference>
<evidence type="ECO:0000313" key="2">
    <source>
        <dbReference type="EMBL" id="CAI3551432.1"/>
    </source>
</evidence>
<gene>
    <name evidence="2" type="ORF">CNEO2_180056</name>
    <name evidence="1" type="ORF">CNEO_10294</name>
</gene>
<evidence type="ECO:0000313" key="1">
    <source>
        <dbReference type="EMBL" id="CAG9701815.1"/>
    </source>
</evidence>
<accession>A0AA86JWP8</accession>
<organism evidence="1 3">
    <name type="scientific">Clostridium neonatale</name>
    <dbReference type="NCBI Taxonomy" id="137838"/>
    <lineage>
        <taxon>Bacteria</taxon>
        <taxon>Bacillati</taxon>
        <taxon>Bacillota</taxon>
        <taxon>Clostridia</taxon>
        <taxon>Eubacteriales</taxon>
        <taxon>Clostridiaceae</taxon>
        <taxon>Clostridium</taxon>
    </lineage>
</organism>
<evidence type="ECO:0000313" key="3">
    <source>
        <dbReference type="Proteomes" id="UP000789738"/>
    </source>
</evidence>
<comment type="caution">
    <text evidence="1">The sequence shown here is derived from an EMBL/GenBank/DDBJ whole genome shotgun (WGS) entry which is preliminary data.</text>
</comment>
<proteinExistence type="predicted"/>
<dbReference type="EMBL" id="CAKJVE010000001">
    <property type="protein sequence ID" value="CAG9701815.1"/>
    <property type="molecule type" value="Genomic_DNA"/>
</dbReference>
<reference evidence="1" key="1">
    <citation type="submission" date="2021-10" db="EMBL/GenBank/DDBJ databases">
        <authorList>
            <person name="Mesa V."/>
        </authorList>
    </citation>
    <scope>NUCLEOTIDE SEQUENCE</scope>
    <source>
        <strain evidence="1">CC3_PB</strain>
    </source>
</reference>